<dbReference type="Proteomes" id="UP000789702">
    <property type="component" value="Unassembled WGS sequence"/>
</dbReference>
<gene>
    <name evidence="1" type="ORF">DHETER_LOCUS4069</name>
</gene>
<organism evidence="1 2">
    <name type="scientific">Dentiscutata heterogama</name>
    <dbReference type="NCBI Taxonomy" id="1316150"/>
    <lineage>
        <taxon>Eukaryota</taxon>
        <taxon>Fungi</taxon>
        <taxon>Fungi incertae sedis</taxon>
        <taxon>Mucoromycota</taxon>
        <taxon>Glomeromycotina</taxon>
        <taxon>Glomeromycetes</taxon>
        <taxon>Diversisporales</taxon>
        <taxon>Gigasporaceae</taxon>
        <taxon>Dentiscutata</taxon>
    </lineage>
</organism>
<sequence length="108" mass="12702">MWSYTGIFCLSILVEITKEYSCYRKIDNDLEDLNYSEKEQERSFRQLSSTSETPTFSENNVSRNEISINGSHNRNYNEAMSKNQFSPLFRQKPTYRSSIFSPPSHEPK</sequence>
<reference evidence="1" key="1">
    <citation type="submission" date="2021-06" db="EMBL/GenBank/DDBJ databases">
        <authorList>
            <person name="Kallberg Y."/>
            <person name="Tangrot J."/>
            <person name="Rosling A."/>
        </authorList>
    </citation>
    <scope>NUCLEOTIDE SEQUENCE</scope>
    <source>
        <strain evidence="1">IL203A</strain>
    </source>
</reference>
<keyword evidence="2" id="KW-1185">Reference proteome</keyword>
<dbReference type="EMBL" id="CAJVPU010003849">
    <property type="protein sequence ID" value="CAG8524241.1"/>
    <property type="molecule type" value="Genomic_DNA"/>
</dbReference>
<accession>A0ACA9LEB6</accession>
<evidence type="ECO:0000313" key="2">
    <source>
        <dbReference type="Proteomes" id="UP000789702"/>
    </source>
</evidence>
<protein>
    <submittedName>
        <fullName evidence="1">14374_t:CDS:1</fullName>
    </submittedName>
</protein>
<evidence type="ECO:0000313" key="1">
    <source>
        <dbReference type="EMBL" id="CAG8524241.1"/>
    </source>
</evidence>
<comment type="caution">
    <text evidence="1">The sequence shown here is derived from an EMBL/GenBank/DDBJ whole genome shotgun (WGS) entry which is preliminary data.</text>
</comment>
<name>A0ACA9LEB6_9GLOM</name>
<proteinExistence type="predicted"/>